<protein>
    <recommendedName>
        <fullName evidence="2">Cthe-2314-like HEPN domain-containing protein</fullName>
    </recommendedName>
</protein>
<dbReference type="AlphaFoldDB" id="A0AAU8N987"/>
<dbReference type="EMBL" id="CP159992">
    <property type="protein sequence ID" value="XCP93171.1"/>
    <property type="molecule type" value="Genomic_DNA"/>
</dbReference>
<organism evidence="1">
    <name type="scientific">Paenibacillus sp. AN1007</name>
    <dbReference type="NCBI Taxonomy" id="3151385"/>
    <lineage>
        <taxon>Bacteria</taxon>
        <taxon>Bacillati</taxon>
        <taxon>Bacillota</taxon>
        <taxon>Bacilli</taxon>
        <taxon>Bacillales</taxon>
        <taxon>Paenibacillaceae</taxon>
        <taxon>Paenibacillus</taxon>
    </lineage>
</organism>
<proteinExistence type="predicted"/>
<accession>A0AAU8N987</accession>
<evidence type="ECO:0000313" key="1">
    <source>
        <dbReference type="EMBL" id="XCP93171.1"/>
    </source>
</evidence>
<dbReference type="RefSeq" id="WP_366289739.1">
    <property type="nucleotide sequence ID" value="NZ_CP159992.1"/>
</dbReference>
<evidence type="ECO:0008006" key="2">
    <source>
        <dbReference type="Google" id="ProtNLM"/>
    </source>
</evidence>
<sequence>MMDYALIRMNEVFPHDSDVAKWIVGLAIVHNDFVFLKRKLFKTSDDISDWIFETTSVLKILTASLREAIFYLEESEKLEEVRIYINSLPQYMIQKYEILKQLFRSGEKAELLQRLSNTRNITYHYTKPQRKELSEALEASSNEVLAYEENNQKFFFAEHIKNTILLRSLFSPNELKLEKELPIEELIMSIRESIEILIDFSSEVSKHYLKAFCK</sequence>
<gene>
    <name evidence="1" type="ORF">ABXS70_18255</name>
</gene>
<name>A0AAU8N987_9BACL</name>
<reference evidence="1" key="1">
    <citation type="submission" date="2024-05" db="EMBL/GenBank/DDBJ databases">
        <title>Draft genome assemblies of 36 bacteria isolated from hibernating arctic ground squirrels.</title>
        <authorList>
            <person name="McKee H."/>
            <person name="Mullen L."/>
            <person name="Drown D.M."/>
            <person name="Duddleston K.N."/>
        </authorList>
    </citation>
    <scope>NUCLEOTIDE SEQUENCE</scope>
    <source>
        <strain evidence="1">AN1007</strain>
    </source>
</reference>